<sequence>MSCSAMTLRESCLLTWRYSENSWVEMRKYKTLEGVHVCRRVLYLRASGLVCLDVVRLRDYRSSKRIYPFKQPPLSIDE</sequence>
<dbReference type="EMBL" id="SRLO01000272">
    <property type="protein sequence ID" value="TNN63495.1"/>
    <property type="molecule type" value="Genomic_DNA"/>
</dbReference>
<evidence type="ECO:0000313" key="1">
    <source>
        <dbReference type="EMBL" id="TNN63495.1"/>
    </source>
</evidence>
<dbReference type="AlphaFoldDB" id="A0A4Z2HDZ9"/>
<reference evidence="1 2" key="1">
    <citation type="submission" date="2019-03" db="EMBL/GenBank/DDBJ databases">
        <title>First draft genome of Liparis tanakae, snailfish: a comprehensive survey of snailfish specific genes.</title>
        <authorList>
            <person name="Kim W."/>
            <person name="Song I."/>
            <person name="Jeong J.-H."/>
            <person name="Kim D."/>
            <person name="Kim S."/>
            <person name="Ryu S."/>
            <person name="Song J.Y."/>
            <person name="Lee S.K."/>
        </authorList>
    </citation>
    <scope>NUCLEOTIDE SEQUENCE [LARGE SCALE GENOMIC DNA]</scope>
    <source>
        <tissue evidence="1">Muscle</tissue>
    </source>
</reference>
<keyword evidence="2" id="KW-1185">Reference proteome</keyword>
<dbReference type="Proteomes" id="UP000314294">
    <property type="component" value="Unassembled WGS sequence"/>
</dbReference>
<evidence type="ECO:0000313" key="2">
    <source>
        <dbReference type="Proteomes" id="UP000314294"/>
    </source>
</evidence>
<protein>
    <submittedName>
        <fullName evidence="1">Uncharacterized protein</fullName>
    </submittedName>
</protein>
<accession>A0A4Z2HDZ9</accession>
<proteinExistence type="predicted"/>
<name>A0A4Z2HDZ9_9TELE</name>
<organism evidence="1 2">
    <name type="scientific">Liparis tanakae</name>
    <name type="common">Tanaka's snailfish</name>
    <dbReference type="NCBI Taxonomy" id="230148"/>
    <lineage>
        <taxon>Eukaryota</taxon>
        <taxon>Metazoa</taxon>
        <taxon>Chordata</taxon>
        <taxon>Craniata</taxon>
        <taxon>Vertebrata</taxon>
        <taxon>Euteleostomi</taxon>
        <taxon>Actinopterygii</taxon>
        <taxon>Neopterygii</taxon>
        <taxon>Teleostei</taxon>
        <taxon>Neoteleostei</taxon>
        <taxon>Acanthomorphata</taxon>
        <taxon>Eupercaria</taxon>
        <taxon>Perciformes</taxon>
        <taxon>Cottioidei</taxon>
        <taxon>Cottales</taxon>
        <taxon>Liparidae</taxon>
        <taxon>Liparis</taxon>
    </lineage>
</organism>
<gene>
    <name evidence="1" type="ORF">EYF80_026345</name>
</gene>
<comment type="caution">
    <text evidence="1">The sequence shown here is derived from an EMBL/GenBank/DDBJ whole genome shotgun (WGS) entry which is preliminary data.</text>
</comment>